<dbReference type="Proteomes" id="UP000321523">
    <property type="component" value="Unassembled WGS sequence"/>
</dbReference>
<feature type="domain" description="Zinc finger CHCC-type" evidence="1">
    <location>
        <begin position="12"/>
        <end position="47"/>
    </location>
</feature>
<proteinExistence type="predicted"/>
<name>A0A512DP46_9PROT</name>
<dbReference type="SUPFAM" id="SSF57802">
    <property type="entry name" value="Rubredoxin-like"/>
    <property type="match status" value="1"/>
</dbReference>
<dbReference type="OrthoDB" id="7391570at2"/>
<dbReference type="EMBL" id="BJYZ01000009">
    <property type="protein sequence ID" value="GEO38249.1"/>
    <property type="molecule type" value="Genomic_DNA"/>
</dbReference>
<protein>
    <recommendedName>
        <fullName evidence="1">Zinc finger CHCC-type domain-containing protein</fullName>
    </recommendedName>
</protein>
<keyword evidence="3" id="KW-1185">Reference proteome</keyword>
<organism evidence="2 3">
    <name type="scientific">Skermanella aerolata</name>
    <dbReference type="NCBI Taxonomy" id="393310"/>
    <lineage>
        <taxon>Bacteria</taxon>
        <taxon>Pseudomonadati</taxon>
        <taxon>Pseudomonadota</taxon>
        <taxon>Alphaproteobacteria</taxon>
        <taxon>Rhodospirillales</taxon>
        <taxon>Azospirillaceae</taxon>
        <taxon>Skermanella</taxon>
    </lineage>
</organism>
<evidence type="ECO:0000259" key="1">
    <source>
        <dbReference type="Pfam" id="PF10276"/>
    </source>
</evidence>
<dbReference type="Gene3D" id="2.60.260.40">
    <property type="entry name" value="q5lls5 like domains"/>
    <property type="match status" value="1"/>
</dbReference>
<gene>
    <name evidence="2" type="ORF">SAE02_23970</name>
</gene>
<sequence>MQPTETIQVETETVGCDGGGGALGHPLVYLTLDNGGKADCPYCGRRFVLKEGAKLSHGH</sequence>
<dbReference type="InterPro" id="IPR019401">
    <property type="entry name" value="Znf_CHCC"/>
</dbReference>
<reference evidence="2 3" key="1">
    <citation type="submission" date="2019-07" db="EMBL/GenBank/DDBJ databases">
        <title>Whole genome shotgun sequence of Skermanella aerolata NBRC 106429.</title>
        <authorList>
            <person name="Hosoyama A."/>
            <person name="Uohara A."/>
            <person name="Ohji S."/>
            <person name="Ichikawa N."/>
        </authorList>
    </citation>
    <scope>NUCLEOTIDE SEQUENCE [LARGE SCALE GENOMIC DNA]</scope>
    <source>
        <strain evidence="2 3">NBRC 106429</strain>
    </source>
</reference>
<comment type="caution">
    <text evidence="2">The sequence shown here is derived from an EMBL/GenBank/DDBJ whole genome shotgun (WGS) entry which is preliminary data.</text>
</comment>
<accession>A0A512DP46</accession>
<dbReference type="RefSeq" id="WP_044428249.1">
    <property type="nucleotide sequence ID" value="NZ_BJYZ01000009.1"/>
</dbReference>
<dbReference type="AlphaFoldDB" id="A0A512DP46"/>
<evidence type="ECO:0000313" key="2">
    <source>
        <dbReference type="EMBL" id="GEO38249.1"/>
    </source>
</evidence>
<evidence type="ECO:0000313" key="3">
    <source>
        <dbReference type="Proteomes" id="UP000321523"/>
    </source>
</evidence>
<dbReference type="Pfam" id="PF10276">
    <property type="entry name" value="zf-CHCC"/>
    <property type="match status" value="1"/>
</dbReference>